<feature type="domain" description="Integrase catalytic" evidence="7">
    <location>
        <begin position="980"/>
        <end position="1146"/>
    </location>
</feature>
<evidence type="ECO:0000313" key="9">
    <source>
        <dbReference type="Proteomes" id="UP001151760"/>
    </source>
</evidence>
<dbReference type="InterPro" id="IPR043502">
    <property type="entry name" value="DNA/RNA_pol_sf"/>
</dbReference>
<dbReference type="PANTHER" id="PTHR37984">
    <property type="entry name" value="PROTEIN CBG26694"/>
    <property type="match status" value="1"/>
</dbReference>
<dbReference type="Gene3D" id="3.30.70.270">
    <property type="match status" value="3"/>
</dbReference>
<evidence type="ECO:0000256" key="3">
    <source>
        <dbReference type="ARBA" id="ARBA00022722"/>
    </source>
</evidence>
<evidence type="ECO:0000313" key="8">
    <source>
        <dbReference type="EMBL" id="GJS92634.1"/>
    </source>
</evidence>
<keyword evidence="6 8" id="KW-0695">RNA-directed DNA polymerase</keyword>
<reference evidence="8" key="1">
    <citation type="journal article" date="2022" name="Int. J. Mol. Sci.">
        <title>Draft Genome of Tanacetum Coccineum: Genomic Comparison of Closely Related Tanacetum-Family Plants.</title>
        <authorList>
            <person name="Yamashiro T."/>
            <person name="Shiraishi A."/>
            <person name="Nakayama K."/>
            <person name="Satake H."/>
        </authorList>
    </citation>
    <scope>NUCLEOTIDE SEQUENCE</scope>
</reference>
<reference evidence="8" key="2">
    <citation type="submission" date="2022-01" db="EMBL/GenBank/DDBJ databases">
        <authorList>
            <person name="Yamashiro T."/>
            <person name="Shiraishi A."/>
            <person name="Satake H."/>
            <person name="Nakayama K."/>
        </authorList>
    </citation>
    <scope>NUCLEOTIDE SEQUENCE</scope>
</reference>
<keyword evidence="5" id="KW-0378">Hydrolase</keyword>
<evidence type="ECO:0000256" key="6">
    <source>
        <dbReference type="ARBA" id="ARBA00022918"/>
    </source>
</evidence>
<dbReference type="InterPro" id="IPR041588">
    <property type="entry name" value="Integrase_H2C2"/>
</dbReference>
<dbReference type="Gene3D" id="1.10.340.70">
    <property type="match status" value="1"/>
</dbReference>
<dbReference type="Pfam" id="PF00665">
    <property type="entry name" value="rve"/>
    <property type="match status" value="1"/>
</dbReference>
<keyword evidence="1" id="KW-0808">Transferase</keyword>
<dbReference type="SUPFAM" id="SSF53098">
    <property type="entry name" value="Ribonuclease H-like"/>
    <property type="match status" value="1"/>
</dbReference>
<dbReference type="PROSITE" id="PS50994">
    <property type="entry name" value="INTEGRASE"/>
    <property type="match status" value="1"/>
</dbReference>
<dbReference type="InterPro" id="IPR050951">
    <property type="entry name" value="Retrovirus_Pol_polyprotein"/>
</dbReference>
<organism evidence="8 9">
    <name type="scientific">Tanacetum coccineum</name>
    <dbReference type="NCBI Taxonomy" id="301880"/>
    <lineage>
        <taxon>Eukaryota</taxon>
        <taxon>Viridiplantae</taxon>
        <taxon>Streptophyta</taxon>
        <taxon>Embryophyta</taxon>
        <taxon>Tracheophyta</taxon>
        <taxon>Spermatophyta</taxon>
        <taxon>Magnoliopsida</taxon>
        <taxon>eudicotyledons</taxon>
        <taxon>Gunneridae</taxon>
        <taxon>Pentapetalae</taxon>
        <taxon>asterids</taxon>
        <taxon>campanulids</taxon>
        <taxon>Asterales</taxon>
        <taxon>Asteraceae</taxon>
        <taxon>Asteroideae</taxon>
        <taxon>Anthemideae</taxon>
        <taxon>Anthemidinae</taxon>
        <taxon>Tanacetum</taxon>
    </lineage>
</organism>
<dbReference type="PANTHER" id="PTHR37984:SF5">
    <property type="entry name" value="PROTEIN NYNRIN-LIKE"/>
    <property type="match status" value="1"/>
</dbReference>
<dbReference type="InterPro" id="IPR000477">
    <property type="entry name" value="RT_dom"/>
</dbReference>
<dbReference type="Proteomes" id="UP001151760">
    <property type="component" value="Unassembled WGS sequence"/>
</dbReference>
<sequence length="1175" mass="133904">MVAIFHDMIEKTMEVFMDDFLVFGDSFSSCLSHLDKMLQRCEDTNLVLNWEKCHFMVKEGIVLGHKISKSGIEVDKSKVDVIAKLPHPTTVKGIRSFLGHAGFYRRFIQDFSKIARPMTHLLEKETPFIFSKECIEAFETLKMKLTQAPILVAPDWDLPFEIMCDASDFAVGAVLGQRKTKHFQPIHYASKTMTEAQAHYTTTEKELLAVVYAFEKFRPYLVLSKSIVYTDHSALKYLLAKQDAKPRLLRWILLLQEFDVVIRDKKGAENLAADHLSRLENPHQSELEKKEITETFPLETLGMVTFRGDDNAPWFADFANYHAGNFVIKGMSSRRTYGGRLGQLLVYSKSDGDWDGGHVNHIGHIGPGSHAYEMLCDPNLPPSPVCEINVPEEIKSSCEDPPDLELKDLPSHLEYAFLEGDDKLPVIIAKNLKDEDKTALIKVLKSHKHAIAWKISDIKGIDPQFCTHKILMEENAKPVVQHQRRVNPKIHEVIKQEVIKLLDAGLIYPISDSPWVSPVHCVPKKGGITVVKNEENELIPTRLVTGWRVCIDYRKLNDATRKDHFPLPFMDQMLERLAGNEYYCFLDGFSGYFQIPIDPLDQEKTTFTCPYGTFAYRCMPFGLCNAPGTFQRCMVSIFHDMIDKTMEVFMDDFSVFGDSFSSCLSHLDKMLQRCEDTNLVLNWEKCHFMVKEGIVLGHKISKSGIEVDKSKVDVIAKLPHPTTVKGIRSFLVAPDWDLPFEIMCDASDFAVGAVLGQRKTKHFQPIHYASKTMTEAQAHYTTTEKELLAVVYAFEKFRPYLVLSKSIVYTDHSALKYLLAKQDAKPRLLRWILLLQEFDVVIRDKKGAENLAADHLSRLENPHQSELEKKEITETFPLETLGMVTFRGDDNAPWFADFANYYAGNFICADQVIRRCVHGKEALDILEACHNGPTGGHHGANLTAKKVFDAGFFWLTIYKDAYELVKNCDLCQCQGKILQRDEMPQNSIQVCEIFDIWGIDFMGSFPSSRENRYILVAVDYLSKWVEAKVLPTNDARVVCKFLKSLFARFGAPRAIISDRGTHFCNDQFTKVMLKYGVTHRLSTAYHLQTSGQVEVSNRSLKRILKSTVGENRASWSDKLDDALWAFRTAYKTPIGCIPYKLVYGKACHLPVELEHKAYWALKHTNFDIKTAGDHR</sequence>
<keyword evidence="3" id="KW-0540">Nuclease</keyword>
<dbReference type="Pfam" id="PF00078">
    <property type="entry name" value="RVT_1"/>
    <property type="match status" value="2"/>
</dbReference>
<evidence type="ECO:0000256" key="5">
    <source>
        <dbReference type="ARBA" id="ARBA00022801"/>
    </source>
</evidence>
<dbReference type="GO" id="GO:0003964">
    <property type="term" value="F:RNA-directed DNA polymerase activity"/>
    <property type="evidence" value="ECO:0007669"/>
    <property type="project" value="UniProtKB-KW"/>
</dbReference>
<keyword evidence="4" id="KW-0255">Endonuclease</keyword>
<keyword evidence="9" id="KW-1185">Reference proteome</keyword>
<dbReference type="CDD" id="cd09274">
    <property type="entry name" value="RNase_HI_RT_Ty3"/>
    <property type="match status" value="2"/>
</dbReference>
<accession>A0ABQ4ZQS4</accession>
<dbReference type="Pfam" id="PF17921">
    <property type="entry name" value="Integrase_H2C2"/>
    <property type="match status" value="1"/>
</dbReference>
<name>A0ABQ4ZQS4_9ASTR</name>
<dbReference type="EMBL" id="BQNB010011596">
    <property type="protein sequence ID" value="GJS92634.1"/>
    <property type="molecule type" value="Genomic_DNA"/>
</dbReference>
<protein>
    <submittedName>
        <fullName evidence="8">Reverse transcriptase domain-containing protein</fullName>
    </submittedName>
</protein>
<dbReference type="InterPro" id="IPR001584">
    <property type="entry name" value="Integrase_cat-core"/>
</dbReference>
<evidence type="ECO:0000256" key="4">
    <source>
        <dbReference type="ARBA" id="ARBA00022759"/>
    </source>
</evidence>
<dbReference type="SUPFAM" id="SSF56672">
    <property type="entry name" value="DNA/RNA polymerases"/>
    <property type="match status" value="2"/>
</dbReference>
<dbReference type="InterPro" id="IPR043128">
    <property type="entry name" value="Rev_trsase/Diguanyl_cyclase"/>
</dbReference>
<gene>
    <name evidence="8" type="ORF">Tco_0799602</name>
</gene>
<dbReference type="Gene3D" id="3.10.10.10">
    <property type="entry name" value="HIV Type 1 Reverse Transcriptase, subunit A, domain 1"/>
    <property type="match status" value="1"/>
</dbReference>
<keyword evidence="2" id="KW-0548">Nucleotidyltransferase</keyword>
<proteinExistence type="predicted"/>
<dbReference type="Pfam" id="PF17917">
    <property type="entry name" value="RT_RNaseH"/>
    <property type="match status" value="2"/>
</dbReference>
<evidence type="ECO:0000256" key="1">
    <source>
        <dbReference type="ARBA" id="ARBA00022679"/>
    </source>
</evidence>
<dbReference type="CDD" id="cd01647">
    <property type="entry name" value="RT_LTR"/>
    <property type="match status" value="1"/>
</dbReference>
<comment type="caution">
    <text evidence="8">The sequence shown here is derived from an EMBL/GenBank/DDBJ whole genome shotgun (WGS) entry which is preliminary data.</text>
</comment>
<dbReference type="Gene3D" id="3.10.20.370">
    <property type="match status" value="1"/>
</dbReference>
<dbReference type="Gene3D" id="3.30.420.10">
    <property type="entry name" value="Ribonuclease H-like superfamily/Ribonuclease H"/>
    <property type="match status" value="1"/>
</dbReference>
<dbReference type="InterPro" id="IPR012337">
    <property type="entry name" value="RNaseH-like_sf"/>
</dbReference>
<evidence type="ECO:0000256" key="2">
    <source>
        <dbReference type="ARBA" id="ARBA00022695"/>
    </source>
</evidence>
<dbReference type="InterPro" id="IPR036397">
    <property type="entry name" value="RNaseH_sf"/>
</dbReference>
<evidence type="ECO:0000259" key="7">
    <source>
        <dbReference type="PROSITE" id="PS50994"/>
    </source>
</evidence>
<dbReference type="InterPro" id="IPR041373">
    <property type="entry name" value="RT_RNaseH"/>
</dbReference>